<evidence type="ECO:0000313" key="2">
    <source>
        <dbReference type="Proteomes" id="UP000198870"/>
    </source>
</evidence>
<name>A0A1G5DJP5_9BACT</name>
<evidence type="ECO:0000313" key="1">
    <source>
        <dbReference type="EMBL" id="SCY14935.1"/>
    </source>
</evidence>
<proteinExistence type="predicted"/>
<gene>
    <name evidence="1" type="ORF">SAMN05216233_104231</name>
</gene>
<accession>A0A1G5DJP5</accession>
<reference evidence="1 2" key="1">
    <citation type="submission" date="2016-10" db="EMBL/GenBank/DDBJ databases">
        <authorList>
            <person name="de Groot N.N."/>
        </authorList>
    </citation>
    <scope>NUCLEOTIDE SEQUENCE [LARGE SCALE GENOMIC DNA]</scope>
    <source>
        <strain evidence="1 2">AA1</strain>
    </source>
</reference>
<dbReference type="STRING" id="419481.SAMN05216233_104231"/>
<dbReference type="AlphaFoldDB" id="A0A1G5DJP5"/>
<organism evidence="1 2">
    <name type="scientific">Desulfoluna spongiiphila</name>
    <dbReference type="NCBI Taxonomy" id="419481"/>
    <lineage>
        <taxon>Bacteria</taxon>
        <taxon>Pseudomonadati</taxon>
        <taxon>Thermodesulfobacteriota</taxon>
        <taxon>Desulfobacteria</taxon>
        <taxon>Desulfobacterales</taxon>
        <taxon>Desulfolunaceae</taxon>
        <taxon>Desulfoluna</taxon>
    </lineage>
</organism>
<dbReference type="RefSeq" id="WP_092210047.1">
    <property type="nucleotide sequence ID" value="NZ_FMUX01000004.1"/>
</dbReference>
<sequence>MIVEQKSEDSVNAFGVSWGHYVENQMPVTVSLGTDSLGSCFAFIRVDKDAESVIFAHVSSDGETDTLLDRDFPVSSILTPANKEIQYLYVKGKEPNDNTERRIKSLKDKYGGGVYQKAEYAGVALSPFKKADGKIVITHCKSITASNNTNYVANTETAKSWAGTHGLESM</sequence>
<protein>
    <submittedName>
        <fullName evidence="1">Uncharacterized protein</fullName>
    </submittedName>
</protein>
<dbReference type="Proteomes" id="UP000198870">
    <property type="component" value="Unassembled WGS sequence"/>
</dbReference>
<dbReference type="EMBL" id="FMUX01000004">
    <property type="protein sequence ID" value="SCY14935.1"/>
    <property type="molecule type" value="Genomic_DNA"/>
</dbReference>
<keyword evidence="2" id="KW-1185">Reference proteome</keyword>